<feature type="domain" description="Tyr recombinase" evidence="5">
    <location>
        <begin position="176"/>
        <end position="366"/>
    </location>
</feature>
<evidence type="ECO:0000313" key="7">
    <source>
        <dbReference type="EMBL" id="PAP77077.1"/>
    </source>
</evidence>
<keyword evidence="3" id="KW-0233">DNA recombination</keyword>
<evidence type="ECO:0000313" key="8">
    <source>
        <dbReference type="Proteomes" id="UP000216339"/>
    </source>
</evidence>
<keyword evidence="2 4" id="KW-0238">DNA-binding</keyword>
<dbReference type="GO" id="GO:0006310">
    <property type="term" value="P:DNA recombination"/>
    <property type="evidence" value="ECO:0007669"/>
    <property type="project" value="UniProtKB-KW"/>
</dbReference>
<evidence type="ECO:0000256" key="4">
    <source>
        <dbReference type="PROSITE-ProRule" id="PRU01248"/>
    </source>
</evidence>
<feature type="domain" description="Core-binding (CB)" evidence="6">
    <location>
        <begin position="77"/>
        <end position="155"/>
    </location>
</feature>
<proteinExistence type="predicted"/>
<gene>
    <name evidence="7" type="ORF">BSZ37_11890</name>
</gene>
<evidence type="ECO:0000256" key="2">
    <source>
        <dbReference type="ARBA" id="ARBA00023125"/>
    </source>
</evidence>
<dbReference type="CDD" id="cd00796">
    <property type="entry name" value="INT_Rci_Hp1_C"/>
    <property type="match status" value="1"/>
</dbReference>
<name>A0A271J187_9BACT</name>
<reference evidence="7 8" key="1">
    <citation type="submission" date="2016-11" db="EMBL/GenBank/DDBJ databases">
        <title>Study of marine rhodopsin-containing bacteria.</title>
        <authorList>
            <person name="Yoshizawa S."/>
            <person name="Kumagai Y."/>
            <person name="Kogure K."/>
        </authorList>
    </citation>
    <scope>NUCLEOTIDE SEQUENCE [LARGE SCALE GENOMIC DNA]</scope>
    <source>
        <strain evidence="7 8">SAORIC-28</strain>
    </source>
</reference>
<keyword evidence="8" id="KW-1185">Reference proteome</keyword>
<dbReference type="Gene3D" id="1.10.443.10">
    <property type="entry name" value="Intergrase catalytic core"/>
    <property type="match status" value="1"/>
</dbReference>
<dbReference type="SUPFAM" id="SSF56349">
    <property type="entry name" value="DNA breaking-rejoining enzymes"/>
    <property type="match status" value="1"/>
</dbReference>
<dbReference type="Proteomes" id="UP000216339">
    <property type="component" value="Unassembled WGS sequence"/>
</dbReference>
<dbReference type="InterPro" id="IPR011010">
    <property type="entry name" value="DNA_brk_join_enz"/>
</dbReference>
<accession>A0A271J187</accession>
<dbReference type="EMBL" id="MQWD01000001">
    <property type="protein sequence ID" value="PAP77077.1"/>
    <property type="molecule type" value="Genomic_DNA"/>
</dbReference>
<dbReference type="InterPro" id="IPR013762">
    <property type="entry name" value="Integrase-like_cat_sf"/>
</dbReference>
<dbReference type="InterPro" id="IPR010998">
    <property type="entry name" value="Integrase_recombinase_N"/>
</dbReference>
<dbReference type="AlphaFoldDB" id="A0A271J187"/>
<dbReference type="InterPro" id="IPR050090">
    <property type="entry name" value="Tyrosine_recombinase_XerCD"/>
</dbReference>
<comment type="caution">
    <text evidence="7">The sequence shown here is derived from an EMBL/GenBank/DDBJ whole genome shotgun (WGS) entry which is preliminary data.</text>
</comment>
<dbReference type="GO" id="GO:0003677">
    <property type="term" value="F:DNA binding"/>
    <property type="evidence" value="ECO:0007669"/>
    <property type="project" value="UniProtKB-UniRule"/>
</dbReference>
<dbReference type="InterPro" id="IPR002104">
    <property type="entry name" value="Integrase_catalytic"/>
</dbReference>
<evidence type="ECO:0000259" key="6">
    <source>
        <dbReference type="PROSITE" id="PS51900"/>
    </source>
</evidence>
<sequence>MAGLHKDKRTGIYTVQFYDADRSPKRKQVSTGTRDFRTARRLHRRWEAAYAEGRYDPWTDPPPEATEARLVRTVTTPTLAEARDAFLLSRSHLASNTRLNYERVTRWYVEHAGGDRPIATVNSDSVTTWLNTRDVRPVSKANYLRHLRAFVRFCVERGWAASDVTDDVGLERVPRQFPKALRPDQVEAVAAYAERHCRDGEERSAAWAAQFVRLGAETAMRRNGLHLRWDHVDLERGHLTVACTDAFTSKSGAERRIPLSSRAASVLDDLGGGRSSPSGLVLVAGRGRGVHPGTCSKTVKRFAVAAGVPDLTPHVLRHSSVTWLIERGVPVPVVQRFAGHADVATTMLYCSVADDVAGDRIRSALDGPG</sequence>
<dbReference type="InterPro" id="IPR044068">
    <property type="entry name" value="CB"/>
</dbReference>
<dbReference type="GO" id="GO:0015074">
    <property type="term" value="P:DNA integration"/>
    <property type="evidence" value="ECO:0007669"/>
    <property type="project" value="UniProtKB-KW"/>
</dbReference>
<dbReference type="OrthoDB" id="9801717at2"/>
<keyword evidence="1" id="KW-0229">DNA integration</keyword>
<protein>
    <recommendedName>
        <fullName evidence="9">Tyr recombinase domain-containing protein</fullName>
    </recommendedName>
</protein>
<evidence type="ECO:0000256" key="1">
    <source>
        <dbReference type="ARBA" id="ARBA00022908"/>
    </source>
</evidence>
<dbReference type="Pfam" id="PF00589">
    <property type="entry name" value="Phage_integrase"/>
    <property type="match status" value="1"/>
</dbReference>
<dbReference type="RefSeq" id="WP_095510742.1">
    <property type="nucleotide sequence ID" value="NZ_MQWD01000001.1"/>
</dbReference>
<organism evidence="7 8">
    <name type="scientific">Rubrivirga marina</name>
    <dbReference type="NCBI Taxonomy" id="1196024"/>
    <lineage>
        <taxon>Bacteria</taxon>
        <taxon>Pseudomonadati</taxon>
        <taxon>Rhodothermota</taxon>
        <taxon>Rhodothermia</taxon>
        <taxon>Rhodothermales</taxon>
        <taxon>Rubricoccaceae</taxon>
        <taxon>Rubrivirga</taxon>
    </lineage>
</organism>
<dbReference type="PROSITE" id="PS51900">
    <property type="entry name" value="CB"/>
    <property type="match status" value="1"/>
</dbReference>
<dbReference type="PROSITE" id="PS51898">
    <property type="entry name" value="TYR_RECOMBINASE"/>
    <property type="match status" value="1"/>
</dbReference>
<evidence type="ECO:0000256" key="3">
    <source>
        <dbReference type="ARBA" id="ARBA00023172"/>
    </source>
</evidence>
<dbReference type="Gene3D" id="1.10.150.130">
    <property type="match status" value="1"/>
</dbReference>
<evidence type="ECO:0008006" key="9">
    <source>
        <dbReference type="Google" id="ProtNLM"/>
    </source>
</evidence>
<evidence type="ECO:0000259" key="5">
    <source>
        <dbReference type="PROSITE" id="PS51898"/>
    </source>
</evidence>
<dbReference type="PANTHER" id="PTHR30349">
    <property type="entry name" value="PHAGE INTEGRASE-RELATED"/>
    <property type="match status" value="1"/>
</dbReference>